<dbReference type="InterPro" id="IPR003594">
    <property type="entry name" value="HATPase_dom"/>
</dbReference>
<proteinExistence type="predicted"/>
<accession>A0ABW0ZZT0</accession>
<dbReference type="Proteomes" id="UP001596074">
    <property type="component" value="Unassembled WGS sequence"/>
</dbReference>
<evidence type="ECO:0000259" key="6">
    <source>
        <dbReference type="Pfam" id="PF07730"/>
    </source>
</evidence>
<keyword evidence="1" id="KW-0808">Transferase</keyword>
<dbReference type="EMBL" id="JBHSON010000022">
    <property type="protein sequence ID" value="MFC5747429.1"/>
    <property type="molecule type" value="Genomic_DNA"/>
</dbReference>
<dbReference type="Gene3D" id="1.20.5.1930">
    <property type="match status" value="1"/>
</dbReference>
<evidence type="ECO:0000313" key="7">
    <source>
        <dbReference type="EMBL" id="MFC5747429.1"/>
    </source>
</evidence>
<feature type="domain" description="Histidine kinase/HSP90-like ATPase" evidence="5">
    <location>
        <begin position="286"/>
        <end position="369"/>
    </location>
</feature>
<dbReference type="PANTHER" id="PTHR24421:SF59">
    <property type="entry name" value="OXYGEN SENSOR HISTIDINE KINASE NREB"/>
    <property type="match status" value="1"/>
</dbReference>
<feature type="transmembrane region" description="Helical" evidence="4">
    <location>
        <begin position="12"/>
        <end position="32"/>
    </location>
</feature>
<evidence type="ECO:0000256" key="4">
    <source>
        <dbReference type="SAM" id="Phobius"/>
    </source>
</evidence>
<dbReference type="CDD" id="cd16917">
    <property type="entry name" value="HATPase_UhpB-NarQ-NarX-like"/>
    <property type="match status" value="1"/>
</dbReference>
<keyword evidence="8" id="KW-1185">Reference proteome</keyword>
<dbReference type="PANTHER" id="PTHR24421">
    <property type="entry name" value="NITRATE/NITRITE SENSOR PROTEIN NARX-RELATED"/>
    <property type="match status" value="1"/>
</dbReference>
<comment type="caution">
    <text evidence="7">The sequence shown here is derived from an EMBL/GenBank/DDBJ whole genome shotgun (WGS) entry which is preliminary data.</text>
</comment>
<organism evidence="7 8">
    <name type="scientific">Actinomadura rugatobispora</name>
    <dbReference type="NCBI Taxonomy" id="1994"/>
    <lineage>
        <taxon>Bacteria</taxon>
        <taxon>Bacillati</taxon>
        <taxon>Actinomycetota</taxon>
        <taxon>Actinomycetes</taxon>
        <taxon>Streptosporangiales</taxon>
        <taxon>Thermomonosporaceae</taxon>
        <taxon>Actinomadura</taxon>
    </lineage>
</organism>
<dbReference type="InterPro" id="IPR011712">
    <property type="entry name" value="Sig_transdc_His_kin_sub3_dim/P"/>
</dbReference>
<keyword evidence="4" id="KW-1133">Transmembrane helix</keyword>
<keyword evidence="4" id="KW-0812">Transmembrane</keyword>
<keyword evidence="3" id="KW-0902">Two-component regulatory system</keyword>
<feature type="transmembrane region" description="Helical" evidence="4">
    <location>
        <begin position="70"/>
        <end position="96"/>
    </location>
</feature>
<dbReference type="RefSeq" id="WP_378283048.1">
    <property type="nucleotide sequence ID" value="NZ_JBHSON010000022.1"/>
</dbReference>
<feature type="transmembrane region" description="Helical" evidence="4">
    <location>
        <begin position="108"/>
        <end position="127"/>
    </location>
</feature>
<dbReference type="GO" id="GO:0016301">
    <property type="term" value="F:kinase activity"/>
    <property type="evidence" value="ECO:0007669"/>
    <property type="project" value="UniProtKB-KW"/>
</dbReference>
<name>A0ABW0ZZT0_9ACTN</name>
<evidence type="ECO:0000313" key="8">
    <source>
        <dbReference type="Proteomes" id="UP001596074"/>
    </source>
</evidence>
<gene>
    <name evidence="7" type="ORF">ACFPZN_17505</name>
</gene>
<dbReference type="Pfam" id="PF07730">
    <property type="entry name" value="HisKA_3"/>
    <property type="match status" value="1"/>
</dbReference>
<dbReference type="Pfam" id="PF02518">
    <property type="entry name" value="HATPase_c"/>
    <property type="match status" value="1"/>
</dbReference>
<evidence type="ECO:0000256" key="3">
    <source>
        <dbReference type="ARBA" id="ARBA00023012"/>
    </source>
</evidence>
<feature type="transmembrane region" description="Helical" evidence="4">
    <location>
        <begin position="41"/>
        <end position="58"/>
    </location>
</feature>
<feature type="domain" description="Signal transduction histidine kinase subgroup 3 dimerisation and phosphoacceptor" evidence="6">
    <location>
        <begin position="187"/>
        <end position="249"/>
    </location>
</feature>
<dbReference type="InterPro" id="IPR036890">
    <property type="entry name" value="HATPase_C_sf"/>
</dbReference>
<evidence type="ECO:0000256" key="1">
    <source>
        <dbReference type="ARBA" id="ARBA00022679"/>
    </source>
</evidence>
<dbReference type="SUPFAM" id="SSF55874">
    <property type="entry name" value="ATPase domain of HSP90 chaperone/DNA topoisomerase II/histidine kinase"/>
    <property type="match status" value="1"/>
</dbReference>
<sequence length="370" mass="38821">MADSHLERWGAASLLAVCLLIGTPVLLAQLAGDRPTIGPPWLWWCCYLGFLGLLTLTFRDDVPRGAPLPVAVAVAGAATVLTAPRAGWTSILLVFVAGLAAHLASRRVTVAVVAANSAVAATAAVLLDGTFAEVALTGLIYGTLQVCTVWAVRSEQRETAARRRLAVANAELRATSALLAESSRAGERLRIARELHDLLGHQLTALALELEVAAHRSEPPARAHVERARGLAKELLGDVRTAVGELRAGTPDLGRALAAIVADLPRPRVHLDVDAAVDADEACTAALIRCVQEAVTNTIRHGDAENLWIEVGRSGTGEIVLTARDDGRGASVLRLGHGLTGVRERIGQLGGTVAFDTRSGFTLSARVPAP</sequence>
<reference evidence="8" key="1">
    <citation type="journal article" date="2019" name="Int. J. Syst. Evol. Microbiol.">
        <title>The Global Catalogue of Microorganisms (GCM) 10K type strain sequencing project: providing services to taxonomists for standard genome sequencing and annotation.</title>
        <authorList>
            <consortium name="The Broad Institute Genomics Platform"/>
            <consortium name="The Broad Institute Genome Sequencing Center for Infectious Disease"/>
            <person name="Wu L."/>
            <person name="Ma J."/>
        </authorList>
    </citation>
    <scope>NUCLEOTIDE SEQUENCE [LARGE SCALE GENOMIC DNA]</scope>
    <source>
        <strain evidence="8">KCTC 42087</strain>
    </source>
</reference>
<dbReference type="Gene3D" id="3.30.565.10">
    <property type="entry name" value="Histidine kinase-like ATPase, C-terminal domain"/>
    <property type="match status" value="1"/>
</dbReference>
<keyword evidence="2 7" id="KW-0418">Kinase</keyword>
<dbReference type="InterPro" id="IPR050482">
    <property type="entry name" value="Sensor_HK_TwoCompSys"/>
</dbReference>
<protein>
    <submittedName>
        <fullName evidence="7">Sensor histidine kinase</fullName>
    </submittedName>
</protein>
<keyword evidence="4" id="KW-0472">Membrane</keyword>
<evidence type="ECO:0000259" key="5">
    <source>
        <dbReference type="Pfam" id="PF02518"/>
    </source>
</evidence>
<evidence type="ECO:0000256" key="2">
    <source>
        <dbReference type="ARBA" id="ARBA00022777"/>
    </source>
</evidence>